<dbReference type="PANTHER" id="PTHR10721">
    <property type="entry name" value="MITOCHONDRIAL IMPORT INNER MEMBRANE TRANSLOCASE SUBUNIT TIM44"/>
    <property type="match status" value="1"/>
</dbReference>
<dbReference type="InterPro" id="IPR016985">
    <property type="entry name" value="UCP031890_Tim44-rel"/>
</dbReference>
<evidence type="ECO:0000256" key="5">
    <source>
        <dbReference type="SAM" id="MobiDB-lite"/>
    </source>
</evidence>
<evidence type="ECO:0000256" key="4">
    <source>
        <dbReference type="ARBA" id="ARBA00023136"/>
    </source>
</evidence>
<accession>A0A6S6QDY0</accession>
<keyword evidence="4 6" id="KW-0472">Membrane</keyword>
<keyword evidence="9" id="KW-1185">Reference proteome</keyword>
<organism evidence="8 9">
    <name type="scientific">Terrihabitans soli</name>
    <dbReference type="NCBI Taxonomy" id="708113"/>
    <lineage>
        <taxon>Bacteria</taxon>
        <taxon>Pseudomonadati</taxon>
        <taxon>Pseudomonadota</taxon>
        <taxon>Alphaproteobacteria</taxon>
        <taxon>Hyphomicrobiales</taxon>
        <taxon>Terrihabitans</taxon>
    </lineage>
</organism>
<feature type="region of interest" description="Disordered" evidence="5">
    <location>
        <begin position="32"/>
        <end position="51"/>
    </location>
</feature>
<evidence type="ECO:0000256" key="1">
    <source>
        <dbReference type="ARBA" id="ARBA00004370"/>
    </source>
</evidence>
<evidence type="ECO:0000313" key="8">
    <source>
        <dbReference type="EMBL" id="BCJ89323.1"/>
    </source>
</evidence>
<dbReference type="AlphaFoldDB" id="A0A6S6QDY0"/>
<dbReference type="PANTHER" id="PTHR10721:SF1">
    <property type="entry name" value="MITOCHONDRIAL IMPORT INNER MEMBRANE TRANSLOCASE SUBUNIT TIM44"/>
    <property type="match status" value="1"/>
</dbReference>
<dbReference type="InterPro" id="IPR039544">
    <property type="entry name" value="Tim44-like"/>
</dbReference>
<dbReference type="Gene3D" id="3.10.450.240">
    <property type="match status" value="1"/>
</dbReference>
<protein>
    <submittedName>
        <fullName evidence="8">Calcium-binding protein</fullName>
    </submittedName>
</protein>
<keyword evidence="3" id="KW-0809">Transit peptide</keyword>
<dbReference type="PIRSF" id="PIRSF031890">
    <property type="entry name" value="UCP031890_transporter_Tim44"/>
    <property type="match status" value="1"/>
</dbReference>
<evidence type="ECO:0000256" key="6">
    <source>
        <dbReference type="SAM" id="Phobius"/>
    </source>
</evidence>
<dbReference type="Proteomes" id="UP000515317">
    <property type="component" value="Chromosome"/>
</dbReference>
<dbReference type="RefSeq" id="WP_222876047.1">
    <property type="nucleotide sequence ID" value="NZ_AP023361.1"/>
</dbReference>
<sequence>MSDVFDIYTVIFLVLAVFIFLRLRSVLGTRTGHERPPIDPYSRQEAPAAPNDNVVAMPPRTDSPFDQPVPAAERWKGTFEAGSDAEKGLDAIASVDPSFDANAFLQGAKAAYEMIVSAFANGDTKTLKGLLAKEVYESFAATIADRERRGETVQSTFVAIDRATIRDAELRGGTSEIEVRFASQLVTVTRDKDGAIIDGNPDKVTELVDIWTFARDVASRDPNWKLVRTDAA</sequence>
<keyword evidence="6" id="KW-0812">Transmembrane</keyword>
<comment type="similarity">
    <text evidence="2">Belongs to the Tim44 family.</text>
</comment>
<dbReference type="NCBIfam" id="NF033779">
    <property type="entry name" value="Tim44_TimA_adap"/>
    <property type="match status" value="1"/>
</dbReference>
<evidence type="ECO:0000256" key="2">
    <source>
        <dbReference type="ARBA" id="ARBA00009597"/>
    </source>
</evidence>
<dbReference type="GO" id="GO:0016020">
    <property type="term" value="C:membrane"/>
    <property type="evidence" value="ECO:0007669"/>
    <property type="project" value="UniProtKB-SubCell"/>
</dbReference>
<dbReference type="InterPro" id="IPR032710">
    <property type="entry name" value="NTF2-like_dom_sf"/>
</dbReference>
<comment type="subcellular location">
    <subcellularLocation>
        <location evidence="1">Membrane</location>
    </subcellularLocation>
</comment>
<dbReference type="SUPFAM" id="SSF54427">
    <property type="entry name" value="NTF2-like"/>
    <property type="match status" value="1"/>
</dbReference>
<keyword evidence="6" id="KW-1133">Transmembrane helix</keyword>
<dbReference type="InterPro" id="IPR007379">
    <property type="entry name" value="Tim44-like_dom"/>
</dbReference>
<evidence type="ECO:0000259" key="7">
    <source>
        <dbReference type="SMART" id="SM00978"/>
    </source>
</evidence>
<feature type="domain" description="Tim44-like" evidence="7">
    <location>
        <begin position="85"/>
        <end position="231"/>
    </location>
</feature>
<name>A0A6S6QDY0_9HYPH</name>
<dbReference type="Pfam" id="PF04280">
    <property type="entry name" value="Tim44"/>
    <property type="match status" value="1"/>
</dbReference>
<dbReference type="KEGG" id="tso:IZ6_00580"/>
<feature type="transmembrane region" description="Helical" evidence="6">
    <location>
        <begin position="6"/>
        <end position="23"/>
    </location>
</feature>
<evidence type="ECO:0000256" key="3">
    <source>
        <dbReference type="ARBA" id="ARBA00022946"/>
    </source>
</evidence>
<dbReference type="EMBL" id="AP023361">
    <property type="protein sequence ID" value="BCJ89323.1"/>
    <property type="molecule type" value="Genomic_DNA"/>
</dbReference>
<proteinExistence type="inferred from homology"/>
<dbReference type="SMART" id="SM00978">
    <property type="entry name" value="Tim44"/>
    <property type="match status" value="1"/>
</dbReference>
<dbReference type="GO" id="GO:0030150">
    <property type="term" value="P:protein import into mitochondrial matrix"/>
    <property type="evidence" value="ECO:0007669"/>
    <property type="project" value="TreeGrafter"/>
</dbReference>
<evidence type="ECO:0000313" key="9">
    <source>
        <dbReference type="Proteomes" id="UP000515317"/>
    </source>
</evidence>
<reference evidence="8 9" key="1">
    <citation type="submission" date="2020-08" db="EMBL/GenBank/DDBJ databases">
        <title>Genome sequence of Rhizobiales bacterium strain IZ6.</title>
        <authorList>
            <person name="Nakai R."/>
            <person name="Naganuma T."/>
        </authorList>
    </citation>
    <scope>NUCLEOTIDE SEQUENCE [LARGE SCALE GENOMIC DNA]</scope>
    <source>
        <strain evidence="8 9">IZ6</strain>
    </source>
</reference>
<dbReference type="GO" id="GO:0051087">
    <property type="term" value="F:protein-folding chaperone binding"/>
    <property type="evidence" value="ECO:0007669"/>
    <property type="project" value="TreeGrafter"/>
</dbReference>
<gene>
    <name evidence="8" type="ORF">IZ6_00580</name>
</gene>